<dbReference type="Proteomes" id="UP001159363">
    <property type="component" value="Chromosome 9"/>
</dbReference>
<keyword evidence="3" id="KW-1185">Reference proteome</keyword>
<evidence type="ECO:0000313" key="3">
    <source>
        <dbReference type="Proteomes" id="UP001159363"/>
    </source>
</evidence>
<feature type="region of interest" description="Disordered" evidence="1">
    <location>
        <begin position="90"/>
        <end position="113"/>
    </location>
</feature>
<evidence type="ECO:0000256" key="1">
    <source>
        <dbReference type="SAM" id="MobiDB-lite"/>
    </source>
</evidence>
<comment type="caution">
    <text evidence="2">The sequence shown here is derived from an EMBL/GenBank/DDBJ whole genome shotgun (WGS) entry which is preliminary data.</text>
</comment>
<evidence type="ECO:0000313" key="2">
    <source>
        <dbReference type="EMBL" id="KAJ8874608.1"/>
    </source>
</evidence>
<sequence length="395" mass="45322">MEDVWLGGLLRGSNRTSSAIFGSTGVYGTYPKVRLGKFYNWWMKAVLAKLTYVISRVASSEALHPTVQHAELIEMWESWTMPLVRGRVGSNAGMKGRRKREIPRKPTDQRHRPARFPHAKIEPDASRLTAQPPWPLHWISTTANKQGQYKARITTERVLYNASVIRSAEAVMYYLPAKFTHHYQLKQNYYTLWSLKYRPLTPTGNTCRHTMREENALAEEQDEATNKTALKGNIPQFAWSDFGKSWETEIRMKARAGTRTRVPPNTSLVFCHCATSLGDTCEARGACCRRLFSAPRRALTFQRFPLSSRIKGSDLRLQYTGKWPVRQKKELSSGHKNTQEPLIFPMTGLQKELPNCFEFQGRTLPRLHEAFFAAVTANDRPCDNYEVHGTSRLRR</sequence>
<dbReference type="EMBL" id="JARBHB010000010">
    <property type="protein sequence ID" value="KAJ8874608.1"/>
    <property type="molecule type" value="Genomic_DNA"/>
</dbReference>
<name>A0ABQ9GRG2_9NEOP</name>
<proteinExistence type="predicted"/>
<gene>
    <name evidence="2" type="ORF">PR048_025474</name>
</gene>
<accession>A0ABQ9GRG2</accession>
<protein>
    <submittedName>
        <fullName evidence="2">Uncharacterized protein</fullName>
    </submittedName>
</protein>
<organism evidence="2 3">
    <name type="scientific">Dryococelus australis</name>
    <dbReference type="NCBI Taxonomy" id="614101"/>
    <lineage>
        <taxon>Eukaryota</taxon>
        <taxon>Metazoa</taxon>
        <taxon>Ecdysozoa</taxon>
        <taxon>Arthropoda</taxon>
        <taxon>Hexapoda</taxon>
        <taxon>Insecta</taxon>
        <taxon>Pterygota</taxon>
        <taxon>Neoptera</taxon>
        <taxon>Polyneoptera</taxon>
        <taxon>Phasmatodea</taxon>
        <taxon>Verophasmatodea</taxon>
        <taxon>Anareolatae</taxon>
        <taxon>Phasmatidae</taxon>
        <taxon>Eurycanthinae</taxon>
        <taxon>Dryococelus</taxon>
    </lineage>
</organism>
<reference evidence="2 3" key="1">
    <citation type="submission" date="2023-02" db="EMBL/GenBank/DDBJ databases">
        <title>LHISI_Scaffold_Assembly.</title>
        <authorList>
            <person name="Stuart O.P."/>
            <person name="Cleave R."/>
            <person name="Magrath M.J.L."/>
            <person name="Mikheyev A.S."/>
        </authorList>
    </citation>
    <scope>NUCLEOTIDE SEQUENCE [LARGE SCALE GENOMIC DNA]</scope>
    <source>
        <strain evidence="2">Daus_M_001</strain>
        <tissue evidence="2">Leg muscle</tissue>
    </source>
</reference>